<keyword evidence="1" id="KW-0732">Signal</keyword>
<name>A0ABX1GNN0_9FLAO</name>
<protein>
    <submittedName>
        <fullName evidence="2">Uncharacterized protein</fullName>
    </submittedName>
</protein>
<organism evidence="2 3">
    <name type="scientific">Croceivirga thetidis</name>
    <dbReference type="NCBI Taxonomy" id="2721623"/>
    <lineage>
        <taxon>Bacteria</taxon>
        <taxon>Pseudomonadati</taxon>
        <taxon>Bacteroidota</taxon>
        <taxon>Flavobacteriia</taxon>
        <taxon>Flavobacteriales</taxon>
        <taxon>Flavobacteriaceae</taxon>
        <taxon>Croceivirga</taxon>
    </lineage>
</organism>
<evidence type="ECO:0000313" key="3">
    <source>
        <dbReference type="Proteomes" id="UP000718451"/>
    </source>
</evidence>
<reference evidence="2 3" key="1">
    <citation type="submission" date="2020-04" db="EMBL/GenBank/DDBJ databases">
        <authorList>
            <person name="Yoon J."/>
        </authorList>
    </citation>
    <scope>NUCLEOTIDE SEQUENCE [LARGE SCALE GENOMIC DNA]</scope>
    <source>
        <strain evidence="2 3">DJ-13</strain>
    </source>
</reference>
<feature type="signal peptide" evidence="1">
    <location>
        <begin position="1"/>
        <end position="21"/>
    </location>
</feature>
<evidence type="ECO:0000313" key="2">
    <source>
        <dbReference type="EMBL" id="NKI31513.1"/>
    </source>
</evidence>
<sequence length="172" mass="20381">MKKIFLLAPLLLFFISGFSQLRKQNDIDKEVRDIEKNQKLRIKEYDREDLLGMDYGEGIIKVWSSGGEILKIEERVNLAFGISKELVYFADGLPIKIVEVEENFKKTKNGFDKNRLEEVFRTEIYVLGKAKSKIENYYITKEELGQRFFTRKNDFSDYLEPYQMAETFFEDN</sequence>
<gene>
    <name evidence="2" type="ORF">HCU67_06115</name>
</gene>
<keyword evidence="3" id="KW-1185">Reference proteome</keyword>
<feature type="chain" id="PRO_5045421695" evidence="1">
    <location>
        <begin position="22"/>
        <end position="172"/>
    </location>
</feature>
<evidence type="ECO:0000256" key="1">
    <source>
        <dbReference type="SAM" id="SignalP"/>
    </source>
</evidence>
<dbReference type="Proteomes" id="UP000718451">
    <property type="component" value="Unassembled WGS sequence"/>
</dbReference>
<proteinExistence type="predicted"/>
<comment type="caution">
    <text evidence="2">The sequence shown here is derived from an EMBL/GenBank/DDBJ whole genome shotgun (WGS) entry which is preliminary data.</text>
</comment>
<dbReference type="RefSeq" id="WP_168551682.1">
    <property type="nucleotide sequence ID" value="NZ_JAAWWL010000001.1"/>
</dbReference>
<dbReference type="EMBL" id="JAAWWL010000001">
    <property type="protein sequence ID" value="NKI31513.1"/>
    <property type="molecule type" value="Genomic_DNA"/>
</dbReference>
<accession>A0ABX1GNN0</accession>